<accession>A0A0E9S3M9</accession>
<dbReference type="AlphaFoldDB" id="A0A0E9S3M9"/>
<sequence length="37" mass="4292">MSSRTNGEGYSVSATLNYFCMLTRYLFYGGLIMRWAM</sequence>
<keyword evidence="1" id="KW-0812">Transmembrane</keyword>
<evidence type="ECO:0000256" key="1">
    <source>
        <dbReference type="SAM" id="Phobius"/>
    </source>
</evidence>
<proteinExistence type="predicted"/>
<keyword evidence="1" id="KW-0472">Membrane</keyword>
<feature type="transmembrane region" description="Helical" evidence="1">
    <location>
        <begin position="16"/>
        <end position="36"/>
    </location>
</feature>
<reference evidence="2" key="1">
    <citation type="submission" date="2014-11" db="EMBL/GenBank/DDBJ databases">
        <authorList>
            <person name="Amaro Gonzalez C."/>
        </authorList>
    </citation>
    <scope>NUCLEOTIDE SEQUENCE</scope>
</reference>
<keyword evidence="1" id="KW-1133">Transmembrane helix</keyword>
<name>A0A0E9S3M9_ANGAN</name>
<dbReference type="EMBL" id="GBXM01072543">
    <property type="protein sequence ID" value="JAH36034.1"/>
    <property type="molecule type" value="Transcribed_RNA"/>
</dbReference>
<reference evidence="2" key="2">
    <citation type="journal article" date="2015" name="Fish Shellfish Immunol.">
        <title>Early steps in the European eel (Anguilla anguilla)-Vibrio vulnificus interaction in the gills: Role of the RtxA13 toxin.</title>
        <authorList>
            <person name="Callol A."/>
            <person name="Pajuelo D."/>
            <person name="Ebbesson L."/>
            <person name="Teles M."/>
            <person name="MacKenzie S."/>
            <person name="Amaro C."/>
        </authorList>
    </citation>
    <scope>NUCLEOTIDE SEQUENCE</scope>
</reference>
<protein>
    <submittedName>
        <fullName evidence="2">Uncharacterized protein</fullName>
    </submittedName>
</protein>
<organism evidence="2">
    <name type="scientific">Anguilla anguilla</name>
    <name type="common">European freshwater eel</name>
    <name type="synonym">Muraena anguilla</name>
    <dbReference type="NCBI Taxonomy" id="7936"/>
    <lineage>
        <taxon>Eukaryota</taxon>
        <taxon>Metazoa</taxon>
        <taxon>Chordata</taxon>
        <taxon>Craniata</taxon>
        <taxon>Vertebrata</taxon>
        <taxon>Euteleostomi</taxon>
        <taxon>Actinopterygii</taxon>
        <taxon>Neopterygii</taxon>
        <taxon>Teleostei</taxon>
        <taxon>Anguilliformes</taxon>
        <taxon>Anguillidae</taxon>
        <taxon>Anguilla</taxon>
    </lineage>
</organism>
<evidence type="ECO:0000313" key="2">
    <source>
        <dbReference type="EMBL" id="JAH36034.1"/>
    </source>
</evidence>